<evidence type="ECO:0000313" key="3">
    <source>
        <dbReference type="Proteomes" id="UP001255856"/>
    </source>
</evidence>
<proteinExistence type="predicted"/>
<feature type="region of interest" description="Disordered" evidence="1">
    <location>
        <begin position="268"/>
        <end position="298"/>
    </location>
</feature>
<gene>
    <name evidence="2" type="ORF">QBZ16_001217</name>
</gene>
<sequence>MEQLQKMVAEAKAAFNKAMPPRPGKGDANAFQARSGDRIGAGVEEFIQLIEDGKPLPPIPPEQVLSGPEDAEAFKDRWERSFREFAELWRGPFDRIPTDLPEIAGHVLAPDLPPEVERVLDAAQRCAFVLRRGFKQGDIRAPLRELEARGLVSERLVFRDPFVDVQGLEALQSYLAAIDDAGMRPELFKLLLQSPRRRTPAATPRWEVIADVYVHVPYPDWYRDYALLHDRVGAATEGVPETPVGSVDLEALKVPLFPRGEALRAAGIVGEGSASGRAPKEQGSGQRDAHRQAPVVSQPRRVPCFPRRRADWIIRNPGPLEDEGLEGAIAGVGLPLPAPVRRPGNAPILWEPERRAVLGLDPESWKAATSRFYYAGIIGAGYQGCWRLAGGPSGEDPHSPAPQPGGHRSAPSKRRSKPSHATASQKMRWPEVPDPEALMTREEAKARLQAALGPHFDSMMAQLPKPGRNRGVPGDDPGASWTRGEHFTVGVSFRFRIDSASGRVDGITGTWGGVAGALSSAFDAVDIYLRSSGALWMGLEDEV</sequence>
<dbReference type="AlphaFoldDB" id="A0AAD9IFM5"/>
<organism evidence="2 3">
    <name type="scientific">Prototheca wickerhamii</name>
    <dbReference type="NCBI Taxonomy" id="3111"/>
    <lineage>
        <taxon>Eukaryota</taxon>
        <taxon>Viridiplantae</taxon>
        <taxon>Chlorophyta</taxon>
        <taxon>core chlorophytes</taxon>
        <taxon>Trebouxiophyceae</taxon>
        <taxon>Chlorellales</taxon>
        <taxon>Chlorellaceae</taxon>
        <taxon>Prototheca</taxon>
    </lineage>
</organism>
<feature type="region of interest" description="Disordered" evidence="1">
    <location>
        <begin position="391"/>
        <end position="433"/>
    </location>
</feature>
<protein>
    <submittedName>
        <fullName evidence="2">Uncharacterized protein</fullName>
    </submittedName>
</protein>
<reference evidence="2" key="1">
    <citation type="submission" date="2021-01" db="EMBL/GenBank/DDBJ databases">
        <authorList>
            <person name="Eckstrom K.M.E."/>
        </authorList>
    </citation>
    <scope>NUCLEOTIDE SEQUENCE</scope>
    <source>
        <strain evidence="2">UVCC 0001</strain>
    </source>
</reference>
<comment type="caution">
    <text evidence="2">The sequence shown here is derived from an EMBL/GenBank/DDBJ whole genome shotgun (WGS) entry which is preliminary data.</text>
</comment>
<dbReference type="EMBL" id="JASFZW010000011">
    <property type="protein sequence ID" value="KAK2076285.1"/>
    <property type="molecule type" value="Genomic_DNA"/>
</dbReference>
<keyword evidence="3" id="KW-1185">Reference proteome</keyword>
<dbReference type="Proteomes" id="UP001255856">
    <property type="component" value="Unassembled WGS sequence"/>
</dbReference>
<name>A0AAD9IFM5_PROWI</name>
<evidence type="ECO:0000256" key="1">
    <source>
        <dbReference type="SAM" id="MobiDB-lite"/>
    </source>
</evidence>
<evidence type="ECO:0000313" key="2">
    <source>
        <dbReference type="EMBL" id="KAK2076285.1"/>
    </source>
</evidence>
<accession>A0AAD9IFM5</accession>